<evidence type="ECO:0000259" key="3">
    <source>
        <dbReference type="PROSITE" id="PS50893"/>
    </source>
</evidence>
<dbReference type="PROSITE" id="PS50893">
    <property type="entry name" value="ABC_TRANSPORTER_2"/>
    <property type="match status" value="1"/>
</dbReference>
<dbReference type="GO" id="GO:0016887">
    <property type="term" value="F:ATP hydrolysis activity"/>
    <property type="evidence" value="ECO:0007669"/>
    <property type="project" value="InterPro"/>
</dbReference>
<protein>
    <submittedName>
        <fullName evidence="4">ATP-binding cassette domain-containing protein</fullName>
    </submittedName>
</protein>
<name>A0AA41XBD6_9MICO</name>
<dbReference type="PANTHER" id="PTHR43790:SF8">
    <property type="entry name" value="SUGAR ABC TRANSPORTER ATP-BINDING PROTEIN"/>
    <property type="match status" value="1"/>
</dbReference>
<keyword evidence="2 4" id="KW-0067">ATP-binding</keyword>
<dbReference type="Pfam" id="PF00005">
    <property type="entry name" value="ABC_tran"/>
    <property type="match status" value="1"/>
</dbReference>
<evidence type="ECO:0000313" key="4">
    <source>
        <dbReference type="EMBL" id="MCS5725052.1"/>
    </source>
</evidence>
<dbReference type="GO" id="GO:0005524">
    <property type="term" value="F:ATP binding"/>
    <property type="evidence" value="ECO:0007669"/>
    <property type="project" value="UniProtKB-KW"/>
</dbReference>
<dbReference type="SUPFAM" id="SSF52540">
    <property type="entry name" value="P-loop containing nucleoside triphosphate hydrolases"/>
    <property type="match status" value="1"/>
</dbReference>
<dbReference type="InterPro" id="IPR003439">
    <property type="entry name" value="ABC_transporter-like_ATP-bd"/>
</dbReference>
<dbReference type="EMBL" id="JANLCK010000002">
    <property type="protein sequence ID" value="MCS5725052.1"/>
    <property type="molecule type" value="Genomic_DNA"/>
</dbReference>
<dbReference type="InterPro" id="IPR027417">
    <property type="entry name" value="P-loop_NTPase"/>
</dbReference>
<dbReference type="InterPro" id="IPR017871">
    <property type="entry name" value="ABC_transporter-like_CS"/>
</dbReference>
<comment type="caution">
    <text evidence="4">The sequence shown here is derived from an EMBL/GenBank/DDBJ whole genome shotgun (WGS) entry which is preliminary data.</text>
</comment>
<dbReference type="AlphaFoldDB" id="A0AA41XBD6"/>
<accession>A0AA41XBD6</accession>
<dbReference type="SMART" id="SM00382">
    <property type="entry name" value="AAA"/>
    <property type="match status" value="1"/>
</dbReference>
<organism evidence="4 5">
    <name type="scientific">Herbiconiux oxytropis</name>
    <dbReference type="NCBI Taxonomy" id="2970915"/>
    <lineage>
        <taxon>Bacteria</taxon>
        <taxon>Bacillati</taxon>
        <taxon>Actinomycetota</taxon>
        <taxon>Actinomycetes</taxon>
        <taxon>Micrococcales</taxon>
        <taxon>Microbacteriaceae</taxon>
        <taxon>Herbiconiux</taxon>
    </lineage>
</organism>
<feature type="domain" description="ABC transporter" evidence="3">
    <location>
        <begin position="8"/>
        <end position="250"/>
    </location>
</feature>
<gene>
    <name evidence="4" type="ORF">N1028_04000</name>
</gene>
<keyword evidence="5" id="KW-1185">Reference proteome</keyword>
<dbReference type="RefSeq" id="WP_259525528.1">
    <property type="nucleotide sequence ID" value="NZ_JANLCK010000002.1"/>
</dbReference>
<dbReference type="PROSITE" id="PS00211">
    <property type="entry name" value="ABC_TRANSPORTER_1"/>
    <property type="match status" value="1"/>
</dbReference>
<dbReference type="Gene3D" id="3.40.50.300">
    <property type="entry name" value="P-loop containing nucleotide triphosphate hydrolases"/>
    <property type="match status" value="1"/>
</dbReference>
<proteinExistence type="predicted"/>
<evidence type="ECO:0000313" key="5">
    <source>
        <dbReference type="Proteomes" id="UP001165587"/>
    </source>
</evidence>
<dbReference type="CDD" id="cd03216">
    <property type="entry name" value="ABC_Carb_Monos_I"/>
    <property type="match status" value="1"/>
</dbReference>
<dbReference type="PANTHER" id="PTHR43790">
    <property type="entry name" value="CARBOHYDRATE TRANSPORT ATP-BINDING PROTEIN MG119-RELATED"/>
    <property type="match status" value="1"/>
</dbReference>
<reference evidence="4" key="1">
    <citation type="submission" date="2022-08" db="EMBL/GenBank/DDBJ databases">
        <authorList>
            <person name="Deng Y."/>
            <person name="Han X.-F."/>
            <person name="Zhang Y.-Q."/>
        </authorList>
    </citation>
    <scope>NUCLEOTIDE SEQUENCE</scope>
    <source>
        <strain evidence="4">CPCC 203407</strain>
    </source>
</reference>
<evidence type="ECO:0000256" key="2">
    <source>
        <dbReference type="ARBA" id="ARBA00022840"/>
    </source>
</evidence>
<keyword evidence="1" id="KW-0547">Nucleotide-binding</keyword>
<dbReference type="Proteomes" id="UP001165587">
    <property type="component" value="Unassembled WGS sequence"/>
</dbReference>
<evidence type="ECO:0000256" key="1">
    <source>
        <dbReference type="ARBA" id="ARBA00022741"/>
    </source>
</evidence>
<dbReference type="InterPro" id="IPR003593">
    <property type="entry name" value="AAA+_ATPase"/>
</dbReference>
<dbReference type="InterPro" id="IPR050107">
    <property type="entry name" value="ABC_carbohydrate_import_ATPase"/>
</dbReference>
<sequence length="258" mass="27864">MTTREPVLSARGITKHYGHVQALRGVDLDIYPGEVVGLVGDNGAGKSTLIGVLSGTHAPSEGTLEFEGRPANMHSPLDARALGIETVYQDLALAPDLAVWANLFLGREKLKKGLLGRLGWLDRKAMIDEAEAQLKHTRIRIGSTLGRASALSGGQRQAIAVARAVSWGSKLVLMDEPTAALGVEQQHRVGELIQNVSATGLPVLLISHNLPQVRELCHRVLVLHRGRIVADLDPKVHGVEEMIRWITGAALEEQTHAR</sequence>